<evidence type="ECO:0000256" key="1">
    <source>
        <dbReference type="ARBA" id="ARBA00022723"/>
    </source>
</evidence>
<organism evidence="5 6">
    <name type="scientific">Rhizoctonia solani</name>
    <dbReference type="NCBI Taxonomy" id="456999"/>
    <lineage>
        <taxon>Eukaryota</taxon>
        <taxon>Fungi</taxon>
        <taxon>Dikarya</taxon>
        <taxon>Basidiomycota</taxon>
        <taxon>Agaricomycotina</taxon>
        <taxon>Agaricomycetes</taxon>
        <taxon>Cantharellales</taxon>
        <taxon>Ceratobasidiaceae</taxon>
        <taxon>Rhizoctonia</taxon>
    </lineage>
</organism>
<evidence type="ECO:0000313" key="6">
    <source>
        <dbReference type="Proteomes" id="UP000663861"/>
    </source>
</evidence>
<comment type="caution">
    <text evidence="5">The sequence shown here is derived from an EMBL/GenBank/DDBJ whole genome shotgun (WGS) entry which is preliminary data.</text>
</comment>
<sequence length="112" mass="11905">MSQYPKHIGGLTVTDIRDLTTGHGFDSSAPPPDYAPSLPVSGGHMITFKAKGDGVAIVLTIRTSGTEPKIKYYLEGSGSSREQVTQALARVVNELGVEWMQAKLHNLGVPGV</sequence>
<dbReference type="AlphaFoldDB" id="A0A8H3DEL3"/>
<evidence type="ECO:0000256" key="2">
    <source>
        <dbReference type="ARBA" id="ARBA00022842"/>
    </source>
</evidence>
<dbReference type="SUPFAM" id="SSF55957">
    <property type="entry name" value="Phosphoglucomutase, C-terminal domain"/>
    <property type="match status" value="1"/>
</dbReference>
<keyword evidence="1" id="KW-0479">Metal-binding</keyword>
<reference evidence="5" key="1">
    <citation type="submission" date="2021-01" db="EMBL/GenBank/DDBJ databases">
        <authorList>
            <person name="Kaushik A."/>
        </authorList>
    </citation>
    <scope>NUCLEOTIDE SEQUENCE</scope>
    <source>
        <strain evidence="5">AG4-RS23</strain>
    </source>
</reference>
<dbReference type="InterPro" id="IPR036900">
    <property type="entry name" value="A-D-PHexomutase_C_sf"/>
</dbReference>
<name>A0A8H3DEL3_9AGAM</name>
<dbReference type="Gene3D" id="3.30.310.50">
    <property type="entry name" value="Alpha-D-phosphohexomutase, C-terminal domain"/>
    <property type="match status" value="1"/>
</dbReference>
<dbReference type="EMBL" id="CAJMWY010004182">
    <property type="protein sequence ID" value="CAE6522611.1"/>
    <property type="molecule type" value="Genomic_DNA"/>
</dbReference>
<keyword evidence="3" id="KW-0413">Isomerase</keyword>
<dbReference type="Pfam" id="PF00408">
    <property type="entry name" value="PGM_PMM_IV"/>
    <property type="match status" value="1"/>
</dbReference>
<dbReference type="GO" id="GO:0046872">
    <property type="term" value="F:metal ion binding"/>
    <property type="evidence" value="ECO:0007669"/>
    <property type="project" value="UniProtKB-KW"/>
</dbReference>
<accession>A0A8H3DEL3</accession>
<dbReference type="GO" id="GO:0005634">
    <property type="term" value="C:nucleus"/>
    <property type="evidence" value="ECO:0007669"/>
    <property type="project" value="TreeGrafter"/>
</dbReference>
<keyword evidence="2" id="KW-0460">Magnesium</keyword>
<gene>
    <name evidence="5" type="ORF">RDB_LOCUS158880</name>
</gene>
<dbReference type="Proteomes" id="UP000663861">
    <property type="component" value="Unassembled WGS sequence"/>
</dbReference>
<dbReference type="PANTHER" id="PTHR45745">
    <property type="entry name" value="PHOSPHOMANNOMUTASE 45A"/>
    <property type="match status" value="1"/>
</dbReference>
<proteinExistence type="predicted"/>
<protein>
    <recommendedName>
        <fullName evidence="4">Alpha-D-phosphohexomutase C-terminal domain-containing protein</fullName>
    </recommendedName>
</protein>
<evidence type="ECO:0000259" key="4">
    <source>
        <dbReference type="Pfam" id="PF00408"/>
    </source>
</evidence>
<dbReference type="PANTHER" id="PTHR45745:SF1">
    <property type="entry name" value="PHOSPHOGLUCOMUTASE 2B-RELATED"/>
    <property type="match status" value="1"/>
</dbReference>
<dbReference type="InterPro" id="IPR005843">
    <property type="entry name" value="A-D-PHexomutase_C"/>
</dbReference>
<dbReference type="GO" id="GO:0008973">
    <property type="term" value="F:phosphopentomutase activity"/>
    <property type="evidence" value="ECO:0007669"/>
    <property type="project" value="TreeGrafter"/>
</dbReference>
<evidence type="ECO:0000313" key="5">
    <source>
        <dbReference type="EMBL" id="CAE6522611.1"/>
    </source>
</evidence>
<feature type="domain" description="Alpha-D-phosphohexomutase C-terminal" evidence="4">
    <location>
        <begin position="51"/>
        <end position="91"/>
    </location>
</feature>
<dbReference type="GO" id="GO:0006166">
    <property type="term" value="P:purine ribonucleoside salvage"/>
    <property type="evidence" value="ECO:0007669"/>
    <property type="project" value="TreeGrafter"/>
</dbReference>
<evidence type="ECO:0000256" key="3">
    <source>
        <dbReference type="ARBA" id="ARBA00023235"/>
    </source>
</evidence>